<dbReference type="PROSITE" id="PS50943">
    <property type="entry name" value="HTH_CROC1"/>
    <property type="match status" value="1"/>
</dbReference>
<name>A0ABU3SUW3_9ALTE</name>
<dbReference type="PANTHER" id="PTHR46558:SF4">
    <property type="entry name" value="DNA-BIDING PHAGE PROTEIN"/>
    <property type="match status" value="1"/>
</dbReference>
<evidence type="ECO:0000256" key="1">
    <source>
        <dbReference type="ARBA" id="ARBA00023125"/>
    </source>
</evidence>
<dbReference type="SMART" id="SM00530">
    <property type="entry name" value="HTH_XRE"/>
    <property type="match status" value="1"/>
</dbReference>
<keyword evidence="1" id="KW-0238">DNA-binding</keyword>
<evidence type="ECO:0000313" key="3">
    <source>
        <dbReference type="EMBL" id="MDU0353792.1"/>
    </source>
</evidence>
<dbReference type="InterPro" id="IPR001387">
    <property type="entry name" value="Cro/C1-type_HTH"/>
</dbReference>
<dbReference type="Pfam" id="PF01381">
    <property type="entry name" value="HTH_3"/>
    <property type="match status" value="1"/>
</dbReference>
<dbReference type="CDD" id="cd00093">
    <property type="entry name" value="HTH_XRE"/>
    <property type="match status" value="1"/>
</dbReference>
<proteinExistence type="predicted"/>
<evidence type="ECO:0000313" key="4">
    <source>
        <dbReference type="Proteomes" id="UP001247805"/>
    </source>
</evidence>
<comment type="caution">
    <text evidence="3">The sequence shown here is derived from an EMBL/GenBank/DDBJ whole genome shotgun (WGS) entry which is preliminary data.</text>
</comment>
<evidence type="ECO:0000259" key="2">
    <source>
        <dbReference type="PROSITE" id="PS50943"/>
    </source>
</evidence>
<sequence>MRTLPINNKIRELRFFAEEMTQHELAELIGVSRQTIIAIENCKHSPTLEVAFKIATVFGQTIEEVFQYQID</sequence>
<dbReference type="EMBL" id="JAWDIO010000002">
    <property type="protein sequence ID" value="MDU0353792.1"/>
    <property type="molecule type" value="Genomic_DNA"/>
</dbReference>
<dbReference type="SUPFAM" id="SSF47413">
    <property type="entry name" value="lambda repressor-like DNA-binding domains"/>
    <property type="match status" value="1"/>
</dbReference>
<keyword evidence="4" id="KW-1185">Reference proteome</keyword>
<dbReference type="Gene3D" id="1.10.260.40">
    <property type="entry name" value="lambda repressor-like DNA-binding domains"/>
    <property type="match status" value="1"/>
</dbReference>
<dbReference type="InterPro" id="IPR010982">
    <property type="entry name" value="Lambda_DNA-bd_dom_sf"/>
</dbReference>
<accession>A0ABU3SUW3</accession>
<feature type="domain" description="HTH cro/C1-type" evidence="2">
    <location>
        <begin position="20"/>
        <end position="65"/>
    </location>
</feature>
<reference evidence="3 4" key="1">
    <citation type="submission" date="2023-10" db="EMBL/GenBank/DDBJ databases">
        <title>Glaciecola aquimarina strain GGW-M5 nov., isolated from a coastal seawater.</title>
        <authorList>
            <person name="Bayburt H."/>
            <person name="Kim J.M."/>
            <person name="Choi B.J."/>
            <person name="Jeon C.O."/>
        </authorList>
    </citation>
    <scope>NUCLEOTIDE SEQUENCE [LARGE SCALE GENOMIC DNA]</scope>
    <source>
        <strain evidence="3 4">KCTC 32108</strain>
    </source>
</reference>
<protein>
    <submittedName>
        <fullName evidence="3">Helix-turn-helix transcriptional regulator</fullName>
    </submittedName>
</protein>
<dbReference type="PANTHER" id="PTHR46558">
    <property type="entry name" value="TRACRIPTIONAL REGULATORY PROTEIN-RELATED-RELATED"/>
    <property type="match status" value="1"/>
</dbReference>
<organism evidence="3 4">
    <name type="scientific">Paraglaciecola aquimarina</name>
    <dbReference type="NCBI Taxonomy" id="1235557"/>
    <lineage>
        <taxon>Bacteria</taxon>
        <taxon>Pseudomonadati</taxon>
        <taxon>Pseudomonadota</taxon>
        <taxon>Gammaproteobacteria</taxon>
        <taxon>Alteromonadales</taxon>
        <taxon>Alteromonadaceae</taxon>
        <taxon>Paraglaciecola</taxon>
    </lineage>
</organism>
<gene>
    <name evidence="3" type="ORF">RS130_07500</name>
</gene>
<dbReference type="Proteomes" id="UP001247805">
    <property type="component" value="Unassembled WGS sequence"/>
</dbReference>
<dbReference type="RefSeq" id="WP_316025442.1">
    <property type="nucleotide sequence ID" value="NZ_JAWDIO010000002.1"/>
</dbReference>